<evidence type="ECO:0000313" key="4">
    <source>
        <dbReference type="EMBL" id="KKK87252.1"/>
    </source>
</evidence>
<keyword evidence="1" id="KW-0489">Methyltransferase</keyword>
<dbReference type="InterPro" id="IPR001091">
    <property type="entry name" value="RM_Methyltransferase"/>
</dbReference>
<feature type="non-terminal residue" evidence="4">
    <location>
        <position position="82"/>
    </location>
</feature>
<accession>A0A0F8Z0H5</accession>
<gene>
    <name evidence="4" type="ORF">LCGC14_2755050</name>
</gene>
<keyword evidence="2" id="KW-0808">Transferase</keyword>
<protein>
    <recommendedName>
        <fullName evidence="3">DNA methylase N-4/N-6 domain-containing protein</fullName>
    </recommendedName>
</protein>
<evidence type="ECO:0000256" key="2">
    <source>
        <dbReference type="ARBA" id="ARBA00022679"/>
    </source>
</evidence>
<dbReference type="InterPro" id="IPR002941">
    <property type="entry name" value="DNA_methylase_N4/N6"/>
</dbReference>
<comment type="caution">
    <text evidence="4">The sequence shown here is derived from an EMBL/GenBank/DDBJ whole genome shotgun (WGS) entry which is preliminary data.</text>
</comment>
<dbReference type="EMBL" id="LAZR01050482">
    <property type="protein sequence ID" value="KKK87252.1"/>
    <property type="molecule type" value="Genomic_DNA"/>
</dbReference>
<proteinExistence type="predicted"/>
<dbReference type="Gene3D" id="3.40.50.150">
    <property type="entry name" value="Vaccinia Virus protein VP39"/>
    <property type="match status" value="1"/>
</dbReference>
<reference evidence="4" key="1">
    <citation type="journal article" date="2015" name="Nature">
        <title>Complex archaea that bridge the gap between prokaryotes and eukaryotes.</title>
        <authorList>
            <person name="Spang A."/>
            <person name="Saw J.H."/>
            <person name="Jorgensen S.L."/>
            <person name="Zaremba-Niedzwiedzka K."/>
            <person name="Martijn J."/>
            <person name="Lind A.E."/>
            <person name="van Eijk R."/>
            <person name="Schleper C."/>
            <person name="Guy L."/>
            <person name="Ettema T.J."/>
        </authorList>
    </citation>
    <scope>NUCLEOTIDE SEQUENCE</scope>
</reference>
<dbReference type="GO" id="GO:0003677">
    <property type="term" value="F:DNA binding"/>
    <property type="evidence" value="ECO:0007669"/>
    <property type="project" value="InterPro"/>
</dbReference>
<dbReference type="GO" id="GO:0032259">
    <property type="term" value="P:methylation"/>
    <property type="evidence" value="ECO:0007669"/>
    <property type="project" value="UniProtKB-KW"/>
</dbReference>
<dbReference type="GO" id="GO:0008170">
    <property type="term" value="F:N-methyltransferase activity"/>
    <property type="evidence" value="ECO:0007669"/>
    <property type="project" value="InterPro"/>
</dbReference>
<feature type="domain" description="DNA methylase N-4/N-6" evidence="3">
    <location>
        <begin position="23"/>
        <end position="80"/>
    </location>
</feature>
<dbReference type="PRINTS" id="PR00508">
    <property type="entry name" value="S21N4MTFRASE"/>
</dbReference>
<sequence length="82" mass="9444">MSRARLYVGDVREVLPTLAAESVQMCCTSPPYWGLRDYGEPRQIGLERTPEEYISTIVEVFREVRRVLANDGTLWLNMGDCY</sequence>
<evidence type="ECO:0000259" key="3">
    <source>
        <dbReference type="Pfam" id="PF01555"/>
    </source>
</evidence>
<name>A0A0F8Z0H5_9ZZZZ</name>
<organism evidence="4">
    <name type="scientific">marine sediment metagenome</name>
    <dbReference type="NCBI Taxonomy" id="412755"/>
    <lineage>
        <taxon>unclassified sequences</taxon>
        <taxon>metagenomes</taxon>
        <taxon>ecological metagenomes</taxon>
    </lineage>
</organism>
<dbReference type="AlphaFoldDB" id="A0A0F8Z0H5"/>
<dbReference type="Pfam" id="PF01555">
    <property type="entry name" value="N6_N4_Mtase"/>
    <property type="match status" value="1"/>
</dbReference>
<dbReference type="InterPro" id="IPR029063">
    <property type="entry name" value="SAM-dependent_MTases_sf"/>
</dbReference>
<evidence type="ECO:0000256" key="1">
    <source>
        <dbReference type="ARBA" id="ARBA00022603"/>
    </source>
</evidence>
<dbReference type="SUPFAM" id="SSF53335">
    <property type="entry name" value="S-adenosyl-L-methionine-dependent methyltransferases"/>
    <property type="match status" value="1"/>
</dbReference>